<name>A7SNT0_NEMVE</name>
<dbReference type="AlphaFoldDB" id="A7SNT0"/>
<evidence type="ECO:0000256" key="7">
    <source>
        <dbReference type="ARBA" id="ARBA00023157"/>
    </source>
</evidence>
<dbReference type="STRING" id="45351.A7SNT0"/>
<dbReference type="PROSITE" id="PS51465">
    <property type="entry name" value="KAZAL_2"/>
    <property type="match status" value="1"/>
</dbReference>
<dbReference type="SUPFAM" id="SSF100895">
    <property type="entry name" value="Kazal-type serine protease inhibitors"/>
    <property type="match status" value="1"/>
</dbReference>
<dbReference type="EMBL" id="DS469724">
    <property type="protein sequence ID" value="EDO34618.1"/>
    <property type="molecule type" value="Genomic_DNA"/>
</dbReference>
<feature type="transmembrane region" description="Helical" evidence="9">
    <location>
        <begin position="210"/>
        <end position="230"/>
    </location>
</feature>
<sequence length="312" mass="33997">MATDVTRPPLDSTSSTANLMENDKTPVPTMDGDYPTTAYPVDDKHTTGYPGDKNPPDVKLAPTHPYWIGAWWLGPLAAGLGVMFCGVIILGFPRHLPGAYAVRKEALRSGEMKKDDSHLKGNIRDILPATKNLLMNGTYIFQNLATTFGTLVGFGLYPFMYKVINERYGAGSLLTGVVIAVLLVPSVSLGLLIGSYLVRRFRVRRSCHRAARLTFFLQILGIWGALNMLIPGCPYSNYAGVDVAYDNRSSQKIALENPCNVGCLCSAGQYSPVNGGEGVTFFSPCYAGCPPQKPTKVPCYMMFMMDEEVDDG</sequence>
<gene>
    <name evidence="11" type="ORF">NEMVEDRAFT_v1g215081</name>
</gene>
<comment type="similarity">
    <text evidence="2">Belongs to the organo anion transporter (TC 2.A.60) family.</text>
</comment>
<reference evidence="11 12" key="1">
    <citation type="journal article" date="2007" name="Science">
        <title>Sea anemone genome reveals ancestral eumetazoan gene repertoire and genomic organization.</title>
        <authorList>
            <person name="Putnam N.H."/>
            <person name="Srivastava M."/>
            <person name="Hellsten U."/>
            <person name="Dirks B."/>
            <person name="Chapman J."/>
            <person name="Salamov A."/>
            <person name="Terry A."/>
            <person name="Shapiro H."/>
            <person name="Lindquist E."/>
            <person name="Kapitonov V.V."/>
            <person name="Jurka J."/>
            <person name="Genikhovich G."/>
            <person name="Grigoriev I.V."/>
            <person name="Lucas S.M."/>
            <person name="Steele R.E."/>
            <person name="Finnerty J.R."/>
            <person name="Technau U."/>
            <person name="Martindale M.Q."/>
            <person name="Rokhsar D.S."/>
        </authorList>
    </citation>
    <scope>NUCLEOTIDE SEQUENCE [LARGE SCALE GENOMIC DNA]</scope>
    <source>
        <strain evidence="12">CH2 X CH6</strain>
    </source>
</reference>
<dbReference type="SUPFAM" id="SSF103473">
    <property type="entry name" value="MFS general substrate transporter"/>
    <property type="match status" value="1"/>
</dbReference>
<dbReference type="OMA" id="FECIYAG"/>
<dbReference type="Proteomes" id="UP000001593">
    <property type="component" value="Unassembled WGS sequence"/>
</dbReference>
<evidence type="ECO:0000256" key="4">
    <source>
        <dbReference type="ARBA" id="ARBA00022692"/>
    </source>
</evidence>
<keyword evidence="3" id="KW-1003">Cell membrane</keyword>
<protein>
    <recommendedName>
        <fullName evidence="10">Kazal-like domain-containing protein</fullName>
    </recommendedName>
</protein>
<evidence type="ECO:0000313" key="12">
    <source>
        <dbReference type="Proteomes" id="UP000001593"/>
    </source>
</evidence>
<dbReference type="Pfam" id="PF03137">
    <property type="entry name" value="OATP"/>
    <property type="match status" value="1"/>
</dbReference>
<dbReference type="GO" id="GO:0005886">
    <property type="term" value="C:plasma membrane"/>
    <property type="evidence" value="ECO:0007669"/>
    <property type="project" value="UniProtKB-SubCell"/>
</dbReference>
<organism evidence="11 12">
    <name type="scientific">Nematostella vectensis</name>
    <name type="common">Starlet sea anemone</name>
    <dbReference type="NCBI Taxonomy" id="45351"/>
    <lineage>
        <taxon>Eukaryota</taxon>
        <taxon>Metazoa</taxon>
        <taxon>Cnidaria</taxon>
        <taxon>Anthozoa</taxon>
        <taxon>Hexacorallia</taxon>
        <taxon>Actiniaria</taxon>
        <taxon>Edwardsiidae</taxon>
        <taxon>Nematostella</taxon>
    </lineage>
</organism>
<feature type="non-terminal residue" evidence="11">
    <location>
        <position position="1"/>
    </location>
</feature>
<keyword evidence="5 9" id="KW-1133">Transmembrane helix</keyword>
<dbReference type="InParanoid" id="A7SNT0"/>
<proteinExistence type="inferred from homology"/>
<dbReference type="PhylomeDB" id="A7SNT0"/>
<keyword evidence="6 9" id="KW-0472">Membrane</keyword>
<feature type="region of interest" description="Disordered" evidence="8">
    <location>
        <begin position="1"/>
        <end position="34"/>
    </location>
</feature>
<evidence type="ECO:0000259" key="10">
    <source>
        <dbReference type="PROSITE" id="PS51465"/>
    </source>
</evidence>
<dbReference type="InterPro" id="IPR036058">
    <property type="entry name" value="Kazal_dom_sf"/>
</dbReference>
<dbReference type="GO" id="GO:0055085">
    <property type="term" value="P:transmembrane transport"/>
    <property type="evidence" value="ECO:0007669"/>
    <property type="project" value="InterPro"/>
</dbReference>
<feature type="transmembrane region" description="Helical" evidence="9">
    <location>
        <begin position="140"/>
        <end position="161"/>
    </location>
</feature>
<dbReference type="eggNOG" id="KOG3626">
    <property type="taxonomic scope" value="Eukaryota"/>
</dbReference>
<evidence type="ECO:0000256" key="9">
    <source>
        <dbReference type="SAM" id="Phobius"/>
    </source>
</evidence>
<dbReference type="HOGENOM" id="CLU_893047_0_0_1"/>
<evidence type="ECO:0000256" key="3">
    <source>
        <dbReference type="ARBA" id="ARBA00022475"/>
    </source>
</evidence>
<evidence type="ECO:0000256" key="1">
    <source>
        <dbReference type="ARBA" id="ARBA00004651"/>
    </source>
</evidence>
<dbReference type="PANTHER" id="PTHR11388">
    <property type="entry name" value="ORGANIC ANION TRANSPORTER"/>
    <property type="match status" value="1"/>
</dbReference>
<comment type="subcellular location">
    <subcellularLocation>
        <location evidence="1">Cell membrane</location>
        <topology evidence="1">Multi-pass membrane protein</topology>
    </subcellularLocation>
</comment>
<dbReference type="InterPro" id="IPR036259">
    <property type="entry name" value="MFS_trans_sf"/>
</dbReference>
<feature type="domain" description="Kazal-like" evidence="10">
    <location>
        <begin position="253"/>
        <end position="301"/>
    </location>
</feature>
<dbReference type="PANTHER" id="PTHR11388:SF100">
    <property type="entry name" value="SOLUTE CARRIER ORGANIC ANION TRANSPORTER FAMILY MEMBER 4A1"/>
    <property type="match status" value="1"/>
</dbReference>
<evidence type="ECO:0000256" key="6">
    <source>
        <dbReference type="ARBA" id="ARBA00023136"/>
    </source>
</evidence>
<dbReference type="InterPro" id="IPR002350">
    <property type="entry name" value="Kazal_dom"/>
</dbReference>
<feature type="transmembrane region" description="Helical" evidence="9">
    <location>
        <begin position="70"/>
        <end position="92"/>
    </location>
</feature>
<dbReference type="InterPro" id="IPR004156">
    <property type="entry name" value="OATP"/>
</dbReference>
<keyword evidence="7" id="KW-1015">Disulfide bond</keyword>
<accession>A7SNT0</accession>
<evidence type="ECO:0000313" key="11">
    <source>
        <dbReference type="EMBL" id="EDO34618.1"/>
    </source>
</evidence>
<feature type="transmembrane region" description="Helical" evidence="9">
    <location>
        <begin position="173"/>
        <end position="198"/>
    </location>
</feature>
<keyword evidence="4 9" id="KW-0812">Transmembrane</keyword>
<keyword evidence="12" id="KW-1185">Reference proteome</keyword>
<evidence type="ECO:0000256" key="2">
    <source>
        <dbReference type="ARBA" id="ARBA00009657"/>
    </source>
</evidence>
<evidence type="ECO:0000256" key="8">
    <source>
        <dbReference type="SAM" id="MobiDB-lite"/>
    </source>
</evidence>
<evidence type="ECO:0000256" key="5">
    <source>
        <dbReference type="ARBA" id="ARBA00022989"/>
    </source>
</evidence>